<reference evidence="6" key="1">
    <citation type="submission" date="2023-09" db="EMBL/GenBank/DDBJ databases">
        <title>Description of first Herbaspirillum huttiense subsp. nephrolepsisexaltata and Herbaspirillum huttiense subsp. lycopersicon.</title>
        <authorList>
            <person name="Poudel M."/>
            <person name="Sharma A."/>
            <person name="Goss E."/>
            <person name="Tapia J.H."/>
            <person name="Harmon C.M."/>
            <person name="Jones J.B."/>
        </authorList>
    </citation>
    <scope>NUCLEOTIDE SEQUENCE</scope>
    <source>
        <strain evidence="6">SE1</strain>
    </source>
</reference>
<sequence length="312" mass="34086">MVPEAEDSGAENAGQLPCGSPAAALGDSSQVGGPSRRRESTLSKFSRLFRHQEAASGSVNECANIDHPQWDELQPALRKYVKARMQKALAQQRHFGADHLESQRGICRGMGSVWLRLHQAKPAAKASARMSLLMSERGTAHATIAQRLYAQENVHHHSGAAPSLKRLLELGLEAQFDTAVSNLSSVYSSQARCISNEFFTGSAAYLRAEQLLKRSPGYYDLGISLTNQSGEEAGHNLSVFSQGDRHSLTVFDSNLGECKVPPGELPRFMNEMSRFYQATRAYAFSGIRSILKMEFTEDVSATPLAQLAGELD</sequence>
<evidence type="ECO:0000313" key="7">
    <source>
        <dbReference type="Proteomes" id="UP001246576"/>
    </source>
</evidence>
<evidence type="ECO:0000256" key="4">
    <source>
        <dbReference type="SAM" id="MobiDB-lite"/>
    </source>
</evidence>
<feature type="region of interest" description="Disordered" evidence="4">
    <location>
        <begin position="1"/>
        <end position="39"/>
    </location>
</feature>
<dbReference type="RefSeq" id="WP_209568807.1">
    <property type="nucleotide sequence ID" value="NZ_JAVLSJ010000016.1"/>
</dbReference>
<dbReference type="Gene3D" id="3.90.70.20">
    <property type="match status" value="1"/>
</dbReference>
<keyword evidence="2" id="KW-0378">Hydrolase</keyword>
<organism evidence="6 7">
    <name type="scientific">Herbaspirillum huttiense subsp. lycopersici</name>
    <dbReference type="NCBI Taxonomy" id="3074428"/>
    <lineage>
        <taxon>Bacteria</taxon>
        <taxon>Pseudomonadati</taxon>
        <taxon>Pseudomonadota</taxon>
        <taxon>Betaproteobacteria</taxon>
        <taxon>Burkholderiales</taxon>
        <taxon>Oxalobacteraceae</taxon>
        <taxon>Herbaspirillum</taxon>
    </lineage>
</organism>
<gene>
    <name evidence="6" type="ORF">RI048_23775</name>
</gene>
<comment type="caution">
    <text evidence="6">The sequence shown here is derived from an EMBL/GenBank/DDBJ whole genome shotgun (WGS) entry which is preliminary data.</text>
</comment>
<feature type="domain" description="Peptidase C58 YopT-type" evidence="5">
    <location>
        <begin position="93"/>
        <end position="270"/>
    </location>
</feature>
<keyword evidence="3" id="KW-0788">Thiol protease</keyword>
<dbReference type="Pfam" id="PF03543">
    <property type="entry name" value="Peptidase_C58"/>
    <property type="match status" value="1"/>
</dbReference>
<keyword evidence="7" id="KW-1185">Reference proteome</keyword>
<protein>
    <submittedName>
        <fullName evidence="6">YopT-type cysteine protease domain-containing protein</fullName>
    </submittedName>
</protein>
<evidence type="ECO:0000256" key="3">
    <source>
        <dbReference type="ARBA" id="ARBA00022807"/>
    </source>
</evidence>
<dbReference type="EMBL" id="JAVLSJ010000016">
    <property type="protein sequence ID" value="MDR9851264.1"/>
    <property type="molecule type" value="Genomic_DNA"/>
</dbReference>
<accession>A0ABU2ESV7</accession>
<proteinExistence type="predicted"/>
<evidence type="ECO:0000256" key="1">
    <source>
        <dbReference type="ARBA" id="ARBA00022670"/>
    </source>
</evidence>
<keyword evidence="1 6" id="KW-0645">Protease</keyword>
<evidence type="ECO:0000256" key="2">
    <source>
        <dbReference type="ARBA" id="ARBA00022801"/>
    </source>
</evidence>
<dbReference type="GO" id="GO:0006508">
    <property type="term" value="P:proteolysis"/>
    <property type="evidence" value="ECO:0007669"/>
    <property type="project" value="UniProtKB-KW"/>
</dbReference>
<dbReference type="SUPFAM" id="SSF54001">
    <property type="entry name" value="Cysteine proteinases"/>
    <property type="match status" value="1"/>
</dbReference>
<dbReference type="Proteomes" id="UP001246576">
    <property type="component" value="Unassembled WGS sequence"/>
</dbReference>
<evidence type="ECO:0000259" key="5">
    <source>
        <dbReference type="Pfam" id="PF03543"/>
    </source>
</evidence>
<name>A0ABU2ESV7_9BURK</name>
<dbReference type="InterPro" id="IPR006473">
    <property type="entry name" value="Peptidase_C58_Yopt"/>
</dbReference>
<evidence type="ECO:0000313" key="6">
    <source>
        <dbReference type="EMBL" id="MDR9851264.1"/>
    </source>
</evidence>
<dbReference type="InterPro" id="IPR038765">
    <property type="entry name" value="Papain-like_cys_pep_sf"/>
</dbReference>
<dbReference type="GO" id="GO:0008233">
    <property type="term" value="F:peptidase activity"/>
    <property type="evidence" value="ECO:0007669"/>
    <property type="project" value="UniProtKB-KW"/>
</dbReference>